<reference evidence="1 2" key="1">
    <citation type="submission" date="2019-12" db="EMBL/GenBank/DDBJ databases">
        <authorList>
            <person name="Alioto T."/>
            <person name="Alioto T."/>
            <person name="Gomez Garrido J."/>
        </authorList>
    </citation>
    <scope>NUCLEOTIDE SEQUENCE [LARGE SCALE GENOMIC DNA]</scope>
</reference>
<dbReference type="Gramene" id="OE9A008248T2">
    <property type="protein sequence ID" value="OE9A008248C2"/>
    <property type="gene ID" value="OE9A008248"/>
</dbReference>
<protein>
    <submittedName>
        <fullName evidence="1">Uncharacterized protein</fullName>
    </submittedName>
</protein>
<organism evidence="1 2">
    <name type="scientific">Olea europaea subsp. europaea</name>
    <dbReference type="NCBI Taxonomy" id="158383"/>
    <lineage>
        <taxon>Eukaryota</taxon>
        <taxon>Viridiplantae</taxon>
        <taxon>Streptophyta</taxon>
        <taxon>Embryophyta</taxon>
        <taxon>Tracheophyta</taxon>
        <taxon>Spermatophyta</taxon>
        <taxon>Magnoliopsida</taxon>
        <taxon>eudicotyledons</taxon>
        <taxon>Gunneridae</taxon>
        <taxon>Pentapetalae</taxon>
        <taxon>asterids</taxon>
        <taxon>lamiids</taxon>
        <taxon>Lamiales</taxon>
        <taxon>Oleaceae</taxon>
        <taxon>Oleeae</taxon>
        <taxon>Olea</taxon>
    </lineage>
</organism>
<sequence length="80" mass="9432">MENGAKWRNDLLERPTAMMRCPRLRALVHALVRGSHVEDGYTNYCSPSRRIYNCYSARCIGSCRDSWRNILERMAARLRR</sequence>
<accession>A0A8S0P9E1</accession>
<evidence type="ECO:0000313" key="2">
    <source>
        <dbReference type="Proteomes" id="UP000594638"/>
    </source>
</evidence>
<comment type="caution">
    <text evidence="1">The sequence shown here is derived from an EMBL/GenBank/DDBJ whole genome shotgun (WGS) entry which is preliminary data.</text>
</comment>
<dbReference type="EMBL" id="CACTIH010000012">
    <property type="protein sequence ID" value="CAA2934315.1"/>
    <property type="molecule type" value="Genomic_DNA"/>
</dbReference>
<keyword evidence="2" id="KW-1185">Reference proteome</keyword>
<evidence type="ECO:0000313" key="1">
    <source>
        <dbReference type="EMBL" id="CAA2934315.1"/>
    </source>
</evidence>
<dbReference type="Proteomes" id="UP000594638">
    <property type="component" value="Unassembled WGS sequence"/>
</dbReference>
<name>A0A8S0P9E1_OLEEU</name>
<gene>
    <name evidence="1" type="ORF">OLEA9_A008248</name>
</gene>
<proteinExistence type="predicted"/>
<dbReference type="AlphaFoldDB" id="A0A8S0P9E1"/>